<protein>
    <recommendedName>
        <fullName evidence="3">Autophagy-related protein 13</fullName>
    </recommendedName>
</protein>
<accession>A0AAD5V595</accession>
<dbReference type="GO" id="GO:0000407">
    <property type="term" value="C:phagophore assembly site"/>
    <property type="evidence" value="ECO:0007669"/>
    <property type="project" value="TreeGrafter"/>
</dbReference>
<feature type="compositionally biased region" description="Polar residues" evidence="4">
    <location>
        <begin position="648"/>
        <end position="662"/>
    </location>
</feature>
<evidence type="ECO:0000313" key="7">
    <source>
        <dbReference type="Proteomes" id="UP001212997"/>
    </source>
</evidence>
<dbReference type="InterPro" id="IPR018731">
    <property type="entry name" value="Atg13_N"/>
</dbReference>
<sequence>MFNDAQKADQIAHRFYTKLCLVVNHARATAEPQAQYKPDKWFNLETPDAADLFKEHTRIYKSISTTQPTPSFQVQVLLCVPELGNNQVLTYIASDGSRSPVTPTPAYILLESWSILFTPYHSRDADNRPDVTLATTYKHGIALFRSIFTLLRILPSWKLARRLRRRPGGNRNGGFTIRLRVENATDGHNAQDNNILGFATPVHNLVSLPTDFHEFSPLPHLLGTFAMSVTYLTSPNFESVDRESLLSSRFMSQDEGPEFTPTLLKNQQRDSLSGSPGSLPIRTSLPKSPPSSIADRFVLPPPVHSRTNSLTGGSPRLHNVALPMSRNVSTSGLGVGPSASGFSDTSSRQGPASIGSRGDEQSVSALAARLRRESFGVSRGSDQASAAGGVPIRRPPPQVHPFKSSTLSSGSPSLHSPSPSLRHSPLSAGIGPSLPSRPPHSPISTRGPNPPSPIGSGAPIPVLRPSPTLPPSSLGDRRSFVSAEGVLTSPPALIPGPGDGSPKPSGKRYSSSFGHRYAASGGAGSEGSAGSGVKEGERVTGTSFLSTNTDDDEISAFVQDIDSREPLGRLREQRLGQPSQGRASGTPELPSDRSSPLGRQRTLSVPEPMLTTASAVGERLDEISNHFFATLEGLERQMGRTGERDGSSAGSSTARAPSSGASTVGRRTVLAPLTMSDSRQESPSGSGTSLSRRASGRSATGNGYVGLPPAPFPRPRLASTTSVRSGMSTASGEVLGRMDPEPGDERRSSAR</sequence>
<dbReference type="PANTHER" id="PTHR13430:SF4">
    <property type="entry name" value="AUTOPHAGY-RELATED PROTEIN 13"/>
    <property type="match status" value="1"/>
</dbReference>
<feature type="compositionally biased region" description="Polar residues" evidence="4">
    <location>
        <begin position="340"/>
        <end position="350"/>
    </location>
</feature>
<feature type="compositionally biased region" description="Low complexity" evidence="4">
    <location>
        <begin position="404"/>
        <end position="427"/>
    </location>
</feature>
<feature type="compositionally biased region" description="Basic and acidic residues" evidence="4">
    <location>
        <begin position="736"/>
        <end position="751"/>
    </location>
</feature>
<dbReference type="GO" id="GO:0005829">
    <property type="term" value="C:cytosol"/>
    <property type="evidence" value="ECO:0007669"/>
    <property type="project" value="TreeGrafter"/>
</dbReference>
<feature type="compositionally biased region" description="Basic and acidic residues" evidence="4">
    <location>
        <begin position="561"/>
        <end position="574"/>
    </location>
</feature>
<dbReference type="GO" id="GO:0000423">
    <property type="term" value="P:mitophagy"/>
    <property type="evidence" value="ECO:0007669"/>
    <property type="project" value="TreeGrafter"/>
</dbReference>
<evidence type="ECO:0000259" key="5">
    <source>
        <dbReference type="Pfam" id="PF10033"/>
    </source>
</evidence>
<comment type="caution">
    <text evidence="6">The sequence shown here is derived from an EMBL/GenBank/DDBJ whole genome shotgun (WGS) entry which is preliminary data.</text>
</comment>
<dbReference type="InterPro" id="IPR036570">
    <property type="entry name" value="HORMA_dom_sf"/>
</dbReference>
<evidence type="ECO:0000256" key="3">
    <source>
        <dbReference type="RuleBase" id="RU361214"/>
    </source>
</evidence>
<keyword evidence="2 3" id="KW-0072">Autophagy</keyword>
<evidence type="ECO:0000256" key="1">
    <source>
        <dbReference type="ARBA" id="ARBA00005246"/>
    </source>
</evidence>
<dbReference type="PANTHER" id="PTHR13430">
    <property type="match status" value="1"/>
</dbReference>
<dbReference type="InterPro" id="IPR040182">
    <property type="entry name" value="ATG13"/>
</dbReference>
<dbReference type="GO" id="GO:0034497">
    <property type="term" value="P:protein localization to phagophore assembly site"/>
    <property type="evidence" value="ECO:0007669"/>
    <property type="project" value="TreeGrafter"/>
</dbReference>
<name>A0AAD5V595_9APHY</name>
<dbReference type="GO" id="GO:0034727">
    <property type="term" value="P:piecemeal microautophagy of the nucleus"/>
    <property type="evidence" value="ECO:0007669"/>
    <property type="project" value="TreeGrafter"/>
</dbReference>
<evidence type="ECO:0000256" key="4">
    <source>
        <dbReference type="SAM" id="MobiDB-lite"/>
    </source>
</evidence>
<feature type="compositionally biased region" description="Polar residues" evidence="4">
    <location>
        <begin position="263"/>
        <end position="276"/>
    </location>
</feature>
<feature type="domain" description="Autophagy-related protein 13 N-terminal" evidence="5">
    <location>
        <begin position="13"/>
        <end position="237"/>
    </location>
</feature>
<feature type="compositionally biased region" description="Polar residues" evidence="4">
    <location>
        <begin position="719"/>
        <end position="731"/>
    </location>
</feature>
<proteinExistence type="inferred from homology"/>
<dbReference type="AlphaFoldDB" id="A0AAD5V595"/>
<dbReference type="Pfam" id="PF10033">
    <property type="entry name" value="ATG13"/>
    <property type="match status" value="1"/>
</dbReference>
<feature type="compositionally biased region" description="Basic and acidic residues" evidence="4">
    <location>
        <begin position="634"/>
        <end position="646"/>
    </location>
</feature>
<organism evidence="6 7">
    <name type="scientific">Meripilus lineatus</name>
    <dbReference type="NCBI Taxonomy" id="2056292"/>
    <lineage>
        <taxon>Eukaryota</taxon>
        <taxon>Fungi</taxon>
        <taxon>Dikarya</taxon>
        <taxon>Basidiomycota</taxon>
        <taxon>Agaricomycotina</taxon>
        <taxon>Agaricomycetes</taxon>
        <taxon>Polyporales</taxon>
        <taxon>Meripilaceae</taxon>
        <taxon>Meripilus</taxon>
    </lineage>
</organism>
<feature type="region of interest" description="Disordered" evidence="4">
    <location>
        <begin position="252"/>
        <end position="360"/>
    </location>
</feature>
<comment type="similarity">
    <text evidence="1 3">Belongs to the ATG13 family. Fungi subfamily.</text>
</comment>
<feature type="region of interest" description="Disordered" evidence="4">
    <location>
        <begin position="634"/>
        <end position="751"/>
    </location>
</feature>
<gene>
    <name evidence="6" type="ORF">NLI96_g4280</name>
</gene>
<dbReference type="Proteomes" id="UP001212997">
    <property type="component" value="Unassembled WGS sequence"/>
</dbReference>
<feature type="compositionally biased region" description="Polar residues" evidence="4">
    <location>
        <begin position="675"/>
        <end position="701"/>
    </location>
</feature>
<feature type="compositionally biased region" description="Gly residues" evidence="4">
    <location>
        <begin position="521"/>
        <end position="530"/>
    </location>
</feature>
<reference evidence="6" key="1">
    <citation type="submission" date="2022-07" db="EMBL/GenBank/DDBJ databases">
        <title>Genome Sequence of Physisporinus lineatus.</title>
        <authorList>
            <person name="Buettner E."/>
        </authorList>
    </citation>
    <scope>NUCLEOTIDE SEQUENCE</scope>
    <source>
        <strain evidence="6">VT162</strain>
    </source>
</reference>
<dbReference type="Gene3D" id="3.30.900.10">
    <property type="entry name" value="HORMA domain"/>
    <property type="match status" value="1"/>
</dbReference>
<keyword evidence="7" id="KW-1185">Reference proteome</keyword>
<dbReference type="GO" id="GO:1990316">
    <property type="term" value="C:Atg1/ULK1 kinase complex"/>
    <property type="evidence" value="ECO:0007669"/>
    <property type="project" value="InterPro"/>
</dbReference>
<feature type="region of interest" description="Disordered" evidence="4">
    <location>
        <begin position="374"/>
        <end position="617"/>
    </location>
</feature>
<evidence type="ECO:0000256" key="2">
    <source>
        <dbReference type="ARBA" id="ARBA00023006"/>
    </source>
</evidence>
<dbReference type="EMBL" id="JANAWD010000123">
    <property type="protein sequence ID" value="KAJ3486366.1"/>
    <property type="molecule type" value="Genomic_DNA"/>
</dbReference>
<evidence type="ECO:0000313" key="6">
    <source>
        <dbReference type="EMBL" id="KAJ3486366.1"/>
    </source>
</evidence>